<dbReference type="InterPro" id="IPR052230">
    <property type="entry name" value="DNA_polymerase_eta"/>
</dbReference>
<feature type="non-terminal residue" evidence="10">
    <location>
        <position position="218"/>
    </location>
</feature>
<dbReference type="InterPro" id="IPR001126">
    <property type="entry name" value="UmuC"/>
</dbReference>
<dbReference type="GO" id="GO:0009314">
    <property type="term" value="P:response to radiation"/>
    <property type="evidence" value="ECO:0007669"/>
    <property type="project" value="TreeGrafter"/>
</dbReference>
<evidence type="ECO:0000256" key="4">
    <source>
        <dbReference type="ARBA" id="ARBA00022723"/>
    </source>
</evidence>
<dbReference type="Gene3D" id="3.30.70.270">
    <property type="match status" value="1"/>
</dbReference>
<dbReference type="GO" id="GO:0042276">
    <property type="term" value="P:error-prone translesion synthesis"/>
    <property type="evidence" value="ECO:0007669"/>
    <property type="project" value="TreeGrafter"/>
</dbReference>
<dbReference type="EMBL" id="GL833129">
    <property type="protein sequence ID" value="EGB07866.1"/>
    <property type="molecule type" value="Genomic_DNA"/>
</dbReference>
<dbReference type="OrthoDB" id="447129at2759"/>
<dbReference type="FunFam" id="3.40.1170.60:FF:000003">
    <property type="entry name" value="DNA polymerase eta"/>
    <property type="match status" value="1"/>
</dbReference>
<dbReference type="GO" id="GO:0003887">
    <property type="term" value="F:DNA-directed DNA polymerase activity"/>
    <property type="evidence" value="ECO:0007669"/>
    <property type="project" value="TreeGrafter"/>
</dbReference>
<dbReference type="RefSeq" id="XP_009037243.1">
    <property type="nucleotide sequence ID" value="XM_009038995.1"/>
</dbReference>
<dbReference type="Pfam" id="PF00817">
    <property type="entry name" value="IMS"/>
    <property type="match status" value="1"/>
</dbReference>
<dbReference type="GO" id="GO:0006281">
    <property type="term" value="P:DNA repair"/>
    <property type="evidence" value="ECO:0007669"/>
    <property type="project" value="UniProtKB-KW"/>
</dbReference>
<dbReference type="eggNOG" id="KOG2095">
    <property type="taxonomic scope" value="Eukaryota"/>
</dbReference>
<evidence type="ECO:0000256" key="8">
    <source>
        <dbReference type="ARBA" id="ARBA00023242"/>
    </source>
</evidence>
<keyword evidence="8" id="KW-0539">Nucleus</keyword>
<dbReference type="SUPFAM" id="SSF56672">
    <property type="entry name" value="DNA/RNA polymerases"/>
    <property type="match status" value="1"/>
</dbReference>
<evidence type="ECO:0000256" key="6">
    <source>
        <dbReference type="ARBA" id="ARBA00022842"/>
    </source>
</evidence>
<evidence type="ECO:0000313" key="11">
    <source>
        <dbReference type="Proteomes" id="UP000002729"/>
    </source>
</evidence>
<comment type="subcellular location">
    <subcellularLocation>
        <location evidence="1">Nucleus</location>
    </subcellularLocation>
</comment>
<dbReference type="GO" id="GO:0005657">
    <property type="term" value="C:replication fork"/>
    <property type="evidence" value="ECO:0007669"/>
    <property type="project" value="TreeGrafter"/>
</dbReference>
<accession>F0YA42</accession>
<evidence type="ECO:0000256" key="7">
    <source>
        <dbReference type="ARBA" id="ARBA00023204"/>
    </source>
</evidence>
<dbReference type="InterPro" id="IPR043502">
    <property type="entry name" value="DNA/RNA_pol_sf"/>
</dbReference>
<keyword evidence="2" id="KW-0808">Transferase</keyword>
<keyword evidence="6" id="KW-0460">Magnesium</keyword>
<dbReference type="PROSITE" id="PS50173">
    <property type="entry name" value="UMUC"/>
    <property type="match status" value="1"/>
</dbReference>
<dbReference type="PANTHER" id="PTHR45873:SF1">
    <property type="entry name" value="DNA POLYMERASE ETA"/>
    <property type="match status" value="1"/>
</dbReference>
<keyword evidence="11" id="KW-1185">Reference proteome</keyword>
<dbReference type="OMA" id="KANMSIY"/>
<protein>
    <recommendedName>
        <fullName evidence="9">UmuC domain-containing protein</fullName>
    </recommendedName>
</protein>
<keyword evidence="5" id="KW-0227">DNA damage</keyword>
<keyword evidence="7" id="KW-0234">DNA repair</keyword>
<dbReference type="AlphaFoldDB" id="F0YA42"/>
<keyword evidence="3" id="KW-0548">Nucleotidyltransferase</keyword>
<sequence>MASTQACVGFIDMDCFYVAVERARDPSLDGLPVAVCQYESWQKDTKTLTAYEARAAGVKRQMQAGQARKACPRLVTVQVPTEHGKANMSIYKEAGQRVCDILATFADRVEKRSVDEVAVDVTGAARRLLETTPFDDILREALQKGSHLADSAAGGVAPNKQLAKLGCGLHKPNQQTVVLRRHVAGLLRDLPLDRLAGLGGEFGKRLKDELRVETAGDL</sequence>
<evidence type="ECO:0000256" key="2">
    <source>
        <dbReference type="ARBA" id="ARBA00022679"/>
    </source>
</evidence>
<dbReference type="Gene3D" id="3.40.1170.60">
    <property type="match status" value="1"/>
</dbReference>
<evidence type="ECO:0000313" key="10">
    <source>
        <dbReference type="EMBL" id="EGB07866.1"/>
    </source>
</evidence>
<dbReference type="GO" id="GO:0005634">
    <property type="term" value="C:nucleus"/>
    <property type="evidence" value="ECO:0007669"/>
    <property type="project" value="UniProtKB-SubCell"/>
</dbReference>
<gene>
    <name evidence="10" type="ORF">AURANDRAFT_26642</name>
</gene>
<proteinExistence type="predicted"/>
<dbReference type="InterPro" id="IPR043128">
    <property type="entry name" value="Rev_trsase/Diguanyl_cyclase"/>
</dbReference>
<dbReference type="InParanoid" id="F0YA42"/>
<dbReference type="KEGG" id="aaf:AURANDRAFT_26642"/>
<name>F0YA42_AURAN</name>
<evidence type="ECO:0000256" key="5">
    <source>
        <dbReference type="ARBA" id="ARBA00022763"/>
    </source>
</evidence>
<dbReference type="PANTHER" id="PTHR45873">
    <property type="entry name" value="DNA POLYMERASE ETA"/>
    <property type="match status" value="1"/>
</dbReference>
<dbReference type="GO" id="GO:0046872">
    <property type="term" value="F:metal ion binding"/>
    <property type="evidence" value="ECO:0007669"/>
    <property type="project" value="UniProtKB-KW"/>
</dbReference>
<dbReference type="GeneID" id="20220238"/>
<keyword evidence="4" id="KW-0479">Metal-binding</keyword>
<dbReference type="Proteomes" id="UP000002729">
    <property type="component" value="Unassembled WGS sequence"/>
</dbReference>
<reference evidence="10 11" key="1">
    <citation type="journal article" date="2011" name="Proc. Natl. Acad. Sci. U.S.A.">
        <title>Niche of harmful alga Aureococcus anophagefferens revealed through ecogenomics.</title>
        <authorList>
            <person name="Gobler C.J."/>
            <person name="Berry D.L."/>
            <person name="Dyhrman S.T."/>
            <person name="Wilhelm S.W."/>
            <person name="Salamov A."/>
            <person name="Lobanov A.V."/>
            <person name="Zhang Y."/>
            <person name="Collier J.L."/>
            <person name="Wurch L.L."/>
            <person name="Kustka A.B."/>
            <person name="Dill B.D."/>
            <person name="Shah M."/>
            <person name="VerBerkmoes N.C."/>
            <person name="Kuo A."/>
            <person name="Terry A."/>
            <person name="Pangilinan J."/>
            <person name="Lindquist E.A."/>
            <person name="Lucas S."/>
            <person name="Paulsen I.T."/>
            <person name="Hattenrath-Lehmann T.K."/>
            <person name="Talmage S.C."/>
            <person name="Walker E.A."/>
            <person name="Koch F."/>
            <person name="Burson A.M."/>
            <person name="Marcoval M.A."/>
            <person name="Tang Y.Z."/>
            <person name="Lecleir G.R."/>
            <person name="Coyne K.J."/>
            <person name="Berg G.M."/>
            <person name="Bertrand E.M."/>
            <person name="Saito M.A."/>
            <person name="Gladyshev V.N."/>
            <person name="Grigoriev I.V."/>
        </authorList>
    </citation>
    <scope>NUCLEOTIDE SEQUENCE [LARGE SCALE GENOMIC DNA]</scope>
    <source>
        <strain evidence="11">CCMP 1984</strain>
    </source>
</reference>
<evidence type="ECO:0000256" key="1">
    <source>
        <dbReference type="ARBA" id="ARBA00004123"/>
    </source>
</evidence>
<dbReference type="GO" id="GO:0035861">
    <property type="term" value="C:site of double-strand break"/>
    <property type="evidence" value="ECO:0007669"/>
    <property type="project" value="TreeGrafter"/>
</dbReference>
<evidence type="ECO:0000259" key="9">
    <source>
        <dbReference type="PROSITE" id="PS50173"/>
    </source>
</evidence>
<organism evidence="11">
    <name type="scientific">Aureococcus anophagefferens</name>
    <name type="common">Harmful bloom alga</name>
    <dbReference type="NCBI Taxonomy" id="44056"/>
    <lineage>
        <taxon>Eukaryota</taxon>
        <taxon>Sar</taxon>
        <taxon>Stramenopiles</taxon>
        <taxon>Ochrophyta</taxon>
        <taxon>Pelagophyceae</taxon>
        <taxon>Pelagomonadales</taxon>
        <taxon>Pelagomonadaceae</taxon>
        <taxon>Aureococcus</taxon>
    </lineage>
</organism>
<evidence type="ECO:0000256" key="3">
    <source>
        <dbReference type="ARBA" id="ARBA00022695"/>
    </source>
</evidence>
<feature type="domain" description="UmuC" evidence="9">
    <location>
        <begin position="8"/>
        <end position="199"/>
    </location>
</feature>